<comment type="caution">
    <text evidence="2">The sequence shown here is derived from an EMBL/GenBank/DDBJ whole genome shotgun (WGS) entry which is preliminary data.</text>
</comment>
<accession>A0A1B7LJH3</accession>
<evidence type="ECO:0000313" key="3">
    <source>
        <dbReference type="Proteomes" id="UP000078532"/>
    </source>
</evidence>
<feature type="transmembrane region" description="Helical" evidence="1">
    <location>
        <begin position="148"/>
        <end position="166"/>
    </location>
</feature>
<evidence type="ECO:0000256" key="1">
    <source>
        <dbReference type="SAM" id="Phobius"/>
    </source>
</evidence>
<protein>
    <submittedName>
        <fullName evidence="2">Uncharacterized protein</fullName>
    </submittedName>
</protein>
<keyword evidence="1" id="KW-1133">Transmembrane helix</keyword>
<dbReference type="Proteomes" id="UP000078532">
    <property type="component" value="Unassembled WGS sequence"/>
</dbReference>
<name>A0A1B7LJH3_9FIRM</name>
<dbReference type="RefSeq" id="WP_066666034.1">
    <property type="nucleotide sequence ID" value="NZ_LYVF01000009.1"/>
</dbReference>
<keyword evidence="1" id="KW-0472">Membrane</keyword>
<proteinExistence type="predicted"/>
<keyword evidence="1" id="KW-0812">Transmembrane</keyword>
<sequence>MYSDDQDDCSLKDFYPIRSMSLFEGLILGMLSVWAGEYLFLPWVIMLSGLYSAWRIGRLHRRSFVSGLILGSFAQGFMLFELNPFGPILPLALQTAAPALAGLTMVAVYNLAFGAYFFASYYRHPGVWLNTALPALILGVCMRPFTPYLAAVILLPVLALSLLPLWCASWRPLHAMFFAAVYLTAVYLGRLDPLDQWPVWTATLVLSLGPEILSYLNPVIRHDPDSLPVITPTLNTWQKVLAWREVFFLAVEFFGLTMEKHTWFKRVAPAGRYLNGLAVVLAILLPFLRWPLFAVWLTVPLLLAGLLLELGSANFRPAAAGLAVYGLGLAAGPLLFVGRAGGPGGLLAQVLRFHAVTLIIALLLIWLALVIDGGRPRESRAEREKWIALNRPAR</sequence>
<gene>
    <name evidence="2" type="ORF">A6M21_02565</name>
</gene>
<feature type="transmembrane region" description="Helical" evidence="1">
    <location>
        <begin position="100"/>
        <end position="119"/>
    </location>
</feature>
<dbReference type="AlphaFoldDB" id="A0A1B7LJH3"/>
<feature type="transmembrane region" description="Helical" evidence="1">
    <location>
        <begin position="126"/>
        <end position="142"/>
    </location>
</feature>
<feature type="transmembrane region" description="Helical" evidence="1">
    <location>
        <begin position="63"/>
        <end position="80"/>
    </location>
</feature>
<dbReference type="OrthoDB" id="1803405at2"/>
<evidence type="ECO:0000313" key="2">
    <source>
        <dbReference type="EMBL" id="OAT86718.1"/>
    </source>
</evidence>
<organism evidence="2 3">
    <name type="scientific">Desulfotomaculum copahuensis</name>
    <dbReference type="NCBI Taxonomy" id="1838280"/>
    <lineage>
        <taxon>Bacteria</taxon>
        <taxon>Bacillati</taxon>
        <taxon>Bacillota</taxon>
        <taxon>Clostridia</taxon>
        <taxon>Eubacteriales</taxon>
        <taxon>Desulfotomaculaceae</taxon>
        <taxon>Desulfotomaculum</taxon>
    </lineage>
</organism>
<feature type="transmembrane region" description="Helical" evidence="1">
    <location>
        <begin position="26"/>
        <end position="51"/>
    </location>
</feature>
<feature type="transmembrane region" description="Helical" evidence="1">
    <location>
        <begin position="270"/>
        <end position="287"/>
    </location>
</feature>
<keyword evidence="3" id="KW-1185">Reference proteome</keyword>
<feature type="transmembrane region" description="Helical" evidence="1">
    <location>
        <begin position="350"/>
        <end position="371"/>
    </location>
</feature>
<feature type="transmembrane region" description="Helical" evidence="1">
    <location>
        <begin position="293"/>
        <end position="311"/>
    </location>
</feature>
<dbReference type="EMBL" id="LYVF01000009">
    <property type="protein sequence ID" value="OAT86718.1"/>
    <property type="molecule type" value="Genomic_DNA"/>
</dbReference>
<reference evidence="2 3" key="1">
    <citation type="submission" date="2016-04" db="EMBL/GenBank/DDBJ databases">
        <authorList>
            <person name="Evans L.H."/>
            <person name="Alamgir A."/>
            <person name="Owens N."/>
            <person name="Weber N.D."/>
            <person name="Virtaneva K."/>
            <person name="Barbian K."/>
            <person name="Babar A."/>
            <person name="Rosenke K."/>
        </authorList>
    </citation>
    <scope>NUCLEOTIDE SEQUENCE [LARGE SCALE GENOMIC DNA]</scope>
    <source>
        <strain evidence="2 3">LMa1</strain>
    </source>
</reference>
<feature type="transmembrane region" description="Helical" evidence="1">
    <location>
        <begin position="318"/>
        <end position="338"/>
    </location>
</feature>